<dbReference type="InterPro" id="IPR002937">
    <property type="entry name" value="Amino_oxidase"/>
</dbReference>
<feature type="domain" description="Amine oxidase" evidence="2">
    <location>
        <begin position="88"/>
        <end position="606"/>
    </location>
</feature>
<sequence length="662" mass="72542">MPHIPNLRSYEKKTPHGIPKLIIGPPRTDSTDSTERGSVSVKPQGYLDNPSVIYSQWNQNAGGIEKRLGSFDSPPKVCLIGGGISNVVTAFELVKAGADVTLLEATGKVGGRLKSLAMPDSSDTNNVAEMGAMRFPPSEDLLYYYAEQNGFTFLPDFPDPGVKPTVISYQKSQYLWTNPKQPPPGFETVYGGWNEFISKGVTEHKGTEHVLMPSHQLQEMLKSPELSQRRAVIPHWQKYLEVFAHDSFYQGLQKIFGKKHQWDVPNGNVWTQDDFSRFAALGVGSGGFGPMFPISFNTIFRMIPNGLETEQQVFAKAQDSGPPSPAGIQDLAATILQKTIDLERKFTFKPNTTGDVVNLKGDPSSGVTHMTVDVSEAPTNGGSAATNTYNLVIVGTTTRAMDVNMSISNLDPEDQPYFSNSVCEAINDIHMASSSKLFIRTAKFWERDPPDPNFPRLILSDTKLPQLYTLDYGNRDYGMVLVTYAWEDLSTKISAQTDPMALLAVLKKQAASIMKHTHYPAWASNLVPVNSGDDGFLVHWQLDPQMEGAFALGYPGQDGLTHRMFFDFTKLVTGKEALAPVLLGGDSISFTGGWIEGGLQCAMNNVSAVLKAYGTLEPRAAKFAPVNLMRSEDYGYKEPRGGARGAVRDTKGGGGKVDEFVR</sequence>
<dbReference type="PANTHER" id="PTHR10742">
    <property type="entry name" value="FLAVIN MONOAMINE OXIDASE"/>
    <property type="match status" value="1"/>
</dbReference>
<feature type="region of interest" description="Disordered" evidence="1">
    <location>
        <begin position="639"/>
        <end position="662"/>
    </location>
</feature>
<dbReference type="Gene3D" id="3.50.50.60">
    <property type="entry name" value="FAD/NAD(P)-binding domain"/>
    <property type="match status" value="1"/>
</dbReference>
<dbReference type="EMBL" id="MNUE01000025">
    <property type="protein sequence ID" value="OJD34054.1"/>
    <property type="molecule type" value="Genomic_DNA"/>
</dbReference>
<feature type="region of interest" description="Disordered" evidence="1">
    <location>
        <begin position="1"/>
        <end position="44"/>
    </location>
</feature>
<dbReference type="Gene3D" id="3.90.660.10">
    <property type="match status" value="1"/>
</dbReference>
<keyword evidence="3" id="KW-0560">Oxidoreductase</keyword>
<dbReference type="GeneID" id="31013539"/>
<dbReference type="AlphaFoldDB" id="A0A1J9QYC4"/>
<dbReference type="SUPFAM" id="SSF51905">
    <property type="entry name" value="FAD/NAD(P)-binding domain"/>
    <property type="match status" value="1"/>
</dbReference>
<dbReference type="InterPro" id="IPR036188">
    <property type="entry name" value="FAD/NAD-bd_sf"/>
</dbReference>
<dbReference type="OrthoDB" id="3900777at2759"/>
<dbReference type="STRING" id="236234.A0A1J9QYC4"/>
<dbReference type="Proteomes" id="UP000183809">
    <property type="component" value="Unassembled WGS sequence"/>
</dbReference>
<dbReference type="Pfam" id="PF01593">
    <property type="entry name" value="Amino_oxidase"/>
    <property type="match status" value="1"/>
</dbReference>
<evidence type="ECO:0000313" key="4">
    <source>
        <dbReference type="Proteomes" id="UP000183809"/>
    </source>
</evidence>
<keyword evidence="3" id="KW-0503">Monooxygenase</keyword>
<dbReference type="GO" id="GO:0001716">
    <property type="term" value="F:L-amino-acid oxidase activity"/>
    <property type="evidence" value="ECO:0007669"/>
    <property type="project" value="TreeGrafter"/>
</dbReference>
<dbReference type="RefSeq" id="XP_020130314.1">
    <property type="nucleotide sequence ID" value="XM_020273279.1"/>
</dbReference>
<dbReference type="GO" id="GO:0009063">
    <property type="term" value="P:amino acid catabolic process"/>
    <property type="evidence" value="ECO:0007669"/>
    <property type="project" value="TreeGrafter"/>
</dbReference>
<dbReference type="SUPFAM" id="SSF54373">
    <property type="entry name" value="FAD-linked reductases, C-terminal domain"/>
    <property type="match status" value="1"/>
</dbReference>
<accession>A0A1J9QYC4</accession>
<protein>
    <submittedName>
        <fullName evidence="3">Tryptophan 2-monooxygenase</fullName>
    </submittedName>
</protein>
<dbReference type="InterPro" id="IPR050281">
    <property type="entry name" value="Flavin_monoamine_oxidase"/>
</dbReference>
<proteinExistence type="predicted"/>
<dbReference type="Gene3D" id="1.10.405.40">
    <property type="match status" value="1"/>
</dbReference>
<reference evidence="3 4" key="1">
    <citation type="submission" date="2016-10" db="EMBL/GenBank/DDBJ databases">
        <title>Proteomics and genomics reveal pathogen-plant mechanisms compatible with a hemibiotrophic lifestyle of Diplodia corticola.</title>
        <authorList>
            <person name="Fernandes I."/>
            <person name="De Jonge R."/>
            <person name="Van De Peer Y."/>
            <person name="Devreese B."/>
            <person name="Alves A."/>
            <person name="Esteves A.C."/>
        </authorList>
    </citation>
    <scope>NUCLEOTIDE SEQUENCE [LARGE SCALE GENOMIC DNA]</scope>
    <source>
        <strain evidence="3 4">CBS 112549</strain>
    </source>
</reference>
<organism evidence="3 4">
    <name type="scientific">Diplodia corticola</name>
    <dbReference type="NCBI Taxonomy" id="236234"/>
    <lineage>
        <taxon>Eukaryota</taxon>
        <taxon>Fungi</taxon>
        <taxon>Dikarya</taxon>
        <taxon>Ascomycota</taxon>
        <taxon>Pezizomycotina</taxon>
        <taxon>Dothideomycetes</taxon>
        <taxon>Dothideomycetes incertae sedis</taxon>
        <taxon>Botryosphaeriales</taxon>
        <taxon>Botryosphaeriaceae</taxon>
        <taxon>Diplodia</taxon>
    </lineage>
</organism>
<evidence type="ECO:0000313" key="3">
    <source>
        <dbReference type="EMBL" id="OJD34054.1"/>
    </source>
</evidence>
<comment type="caution">
    <text evidence="3">The sequence shown here is derived from an EMBL/GenBank/DDBJ whole genome shotgun (WGS) entry which is preliminary data.</text>
</comment>
<name>A0A1J9QYC4_9PEZI</name>
<keyword evidence="4" id="KW-1185">Reference proteome</keyword>
<evidence type="ECO:0000256" key="1">
    <source>
        <dbReference type="SAM" id="MobiDB-lite"/>
    </source>
</evidence>
<dbReference type="GO" id="GO:0004497">
    <property type="term" value="F:monooxygenase activity"/>
    <property type="evidence" value="ECO:0007669"/>
    <property type="project" value="UniProtKB-KW"/>
</dbReference>
<gene>
    <name evidence="3" type="ORF">BKCO1_2500031</name>
</gene>
<evidence type="ECO:0000259" key="2">
    <source>
        <dbReference type="Pfam" id="PF01593"/>
    </source>
</evidence>
<dbReference type="PANTHER" id="PTHR10742:SF342">
    <property type="entry name" value="AMINE OXIDASE"/>
    <property type="match status" value="1"/>
</dbReference>